<evidence type="ECO:0000313" key="1">
    <source>
        <dbReference type="EMBL" id="KAG5507563.1"/>
    </source>
</evidence>
<dbReference type="OrthoDB" id="272836at2759"/>
<gene>
    <name evidence="1" type="ORF">JKF63_06512</name>
</gene>
<keyword evidence="2" id="KW-1185">Reference proteome</keyword>
<evidence type="ECO:0000313" key="2">
    <source>
        <dbReference type="Proteomes" id="UP000674318"/>
    </source>
</evidence>
<dbReference type="AlphaFoldDB" id="A0A836LIJ3"/>
<sequence>MSAPTSAEELRQQIEAERGAHAAIMAQLVEQTRTLNALLTEHKAAFKDLITRVTELRVAKGECMAAHAAGLTPHMSFDTGSDLLDSVLYKLQARLEDPLVSFCSSVLQKLETAALEALTPYGLGHVSALFTSNTTAVRTTGLLVLFHNDVRGVQQWARKHVKCCASCAAQESKLPAWRRHHCSDKKRGFAAAPKMRAIPHKHYHHLCISLIQERSMADRMDTDDRLVILHTTAFVHVQAAQTGQPLEDAATTCADMRNTLQASLEEAMAELCITTRDSAPWNTGTTPNVKLSAAIETFLHMVQLHVQVLPMPHASITSTGAPCTVVKVEVEVDVPLHLSTLALFLQLLEDPEQPRYVIQHVFIPLAQLIGDALGDVHTVSHYAAIGLHFVEALYRIAVQHGLLKTGGSRDEGRSVNSGVSTSLPKAKGVKGNALQQLYLILQALAVFETNFDVEVITPDISVRHAQTTEGTKRTALRLARALLLPFSAPSSPLFASEANSGAANMMIKVSRAPTAFLEILNRAFVSNHRLPSTSRSSALDMFVSPRTKINVGLKLYKELVIDVHRPYHPSTGIVLTAENGVGGRPRAQPCTPVIDLPVDVVVANIRVAEYVAQLLQKLDKLESSAAFSEEGQHEKKGKALLQGVASSLQQRAPVKRFCGQWSAAKIKVVEVPKVCVDVLLPFDATEVELRSATRPLLFLRLSYNS</sequence>
<accession>A0A836LIJ3</accession>
<dbReference type="RefSeq" id="XP_067757878.1">
    <property type="nucleotide sequence ID" value="XM_067902461.1"/>
</dbReference>
<dbReference type="Proteomes" id="UP000674318">
    <property type="component" value="Unassembled WGS sequence"/>
</dbReference>
<name>A0A836LIJ3_9TRYP</name>
<proteinExistence type="predicted"/>
<dbReference type="EMBL" id="JAFJZO010000018">
    <property type="protein sequence ID" value="KAG5507563.1"/>
    <property type="molecule type" value="Genomic_DNA"/>
</dbReference>
<dbReference type="GeneID" id="94292538"/>
<dbReference type="KEGG" id="phet:94292538"/>
<comment type="caution">
    <text evidence="1">The sequence shown here is derived from an EMBL/GenBank/DDBJ whole genome shotgun (WGS) entry which is preliminary data.</text>
</comment>
<organism evidence="1 2">
    <name type="scientific">Porcisia hertigi</name>
    <dbReference type="NCBI Taxonomy" id="2761500"/>
    <lineage>
        <taxon>Eukaryota</taxon>
        <taxon>Discoba</taxon>
        <taxon>Euglenozoa</taxon>
        <taxon>Kinetoplastea</taxon>
        <taxon>Metakinetoplastina</taxon>
        <taxon>Trypanosomatida</taxon>
        <taxon>Trypanosomatidae</taxon>
        <taxon>Leishmaniinae</taxon>
        <taxon>Porcisia</taxon>
    </lineage>
</organism>
<protein>
    <submittedName>
        <fullName evidence="1">Uncharacterized protein</fullName>
    </submittedName>
</protein>
<reference evidence="1 2" key="1">
    <citation type="submission" date="2021-02" db="EMBL/GenBank/DDBJ databases">
        <title>Porcisia hertigi Genome sequencing and assembly.</title>
        <authorList>
            <person name="Almutairi H."/>
            <person name="Gatherer D."/>
        </authorList>
    </citation>
    <scope>NUCLEOTIDE SEQUENCE [LARGE SCALE GENOMIC DNA]</scope>
    <source>
        <strain evidence="1 2">C119</strain>
    </source>
</reference>